<accession>A0A8H6YFX4</accession>
<evidence type="ECO:0000313" key="1">
    <source>
        <dbReference type="EMBL" id="KAF7357561.1"/>
    </source>
</evidence>
<keyword evidence="2" id="KW-1185">Reference proteome</keyword>
<organism evidence="1 2">
    <name type="scientific">Mycena sanguinolenta</name>
    <dbReference type="NCBI Taxonomy" id="230812"/>
    <lineage>
        <taxon>Eukaryota</taxon>
        <taxon>Fungi</taxon>
        <taxon>Dikarya</taxon>
        <taxon>Basidiomycota</taxon>
        <taxon>Agaricomycotina</taxon>
        <taxon>Agaricomycetes</taxon>
        <taxon>Agaricomycetidae</taxon>
        <taxon>Agaricales</taxon>
        <taxon>Marasmiineae</taxon>
        <taxon>Mycenaceae</taxon>
        <taxon>Mycena</taxon>
    </lineage>
</organism>
<reference evidence="1" key="1">
    <citation type="submission" date="2020-05" db="EMBL/GenBank/DDBJ databases">
        <title>Mycena genomes resolve the evolution of fungal bioluminescence.</title>
        <authorList>
            <person name="Tsai I.J."/>
        </authorList>
    </citation>
    <scope>NUCLEOTIDE SEQUENCE</scope>
    <source>
        <strain evidence="1">160909Yilan</strain>
    </source>
</reference>
<gene>
    <name evidence="1" type="ORF">MSAN_01352500</name>
</gene>
<dbReference type="Proteomes" id="UP000623467">
    <property type="component" value="Unassembled WGS sequence"/>
</dbReference>
<name>A0A8H6YFX4_9AGAR</name>
<protein>
    <submittedName>
        <fullName evidence="1">Uncharacterized protein</fullName>
    </submittedName>
</protein>
<comment type="caution">
    <text evidence="1">The sequence shown here is derived from an EMBL/GenBank/DDBJ whole genome shotgun (WGS) entry which is preliminary data.</text>
</comment>
<sequence>MPNSMDSEEPLARFLMQSPNVTRLEIISVRCAPTSRGLIAVLSHTPYLTHLELVFRSYHSVGHTFLDALSYKDGVTPLVPHLHSLILTKMSTNTTQCSAPAFEHLFVSRWATVELTSPSAPPSVARWSRVELRGKCNQQFMDKMETLQRMGLPRELQNLEQTSTSTAYRFL</sequence>
<dbReference type="AlphaFoldDB" id="A0A8H6YFX4"/>
<proteinExistence type="predicted"/>
<dbReference type="EMBL" id="JACAZH010000010">
    <property type="protein sequence ID" value="KAF7357561.1"/>
    <property type="molecule type" value="Genomic_DNA"/>
</dbReference>
<evidence type="ECO:0000313" key="2">
    <source>
        <dbReference type="Proteomes" id="UP000623467"/>
    </source>
</evidence>
<dbReference type="OrthoDB" id="2844577at2759"/>